<protein>
    <submittedName>
        <fullName evidence="2">Uncharacterized protein</fullName>
    </submittedName>
</protein>
<evidence type="ECO:0000313" key="3">
    <source>
        <dbReference type="Proteomes" id="UP000297839"/>
    </source>
</evidence>
<dbReference type="Proteomes" id="UP000297839">
    <property type="component" value="Unassembled WGS sequence"/>
</dbReference>
<keyword evidence="3" id="KW-1185">Reference proteome</keyword>
<evidence type="ECO:0000313" key="2">
    <source>
        <dbReference type="EMBL" id="TFY96699.1"/>
    </source>
</evidence>
<evidence type="ECO:0000256" key="1">
    <source>
        <dbReference type="SAM" id="MobiDB-lite"/>
    </source>
</evidence>
<organism evidence="2 3">
    <name type="scientific">Ramlibacter humi</name>
    <dbReference type="NCBI Taxonomy" id="2530451"/>
    <lineage>
        <taxon>Bacteria</taxon>
        <taxon>Pseudomonadati</taxon>
        <taxon>Pseudomonadota</taxon>
        <taxon>Betaproteobacteria</taxon>
        <taxon>Burkholderiales</taxon>
        <taxon>Comamonadaceae</taxon>
        <taxon>Ramlibacter</taxon>
    </lineage>
</organism>
<feature type="region of interest" description="Disordered" evidence="1">
    <location>
        <begin position="1"/>
        <end position="20"/>
    </location>
</feature>
<reference evidence="2 3" key="1">
    <citation type="submission" date="2019-03" db="EMBL/GenBank/DDBJ databases">
        <title>Ramlibacter sp. 18x22-1, whole genome shotgun sequence.</title>
        <authorList>
            <person name="Zhang X."/>
            <person name="Feng G."/>
            <person name="Zhu H."/>
        </authorList>
    </citation>
    <scope>NUCLEOTIDE SEQUENCE [LARGE SCALE GENOMIC DNA]</scope>
    <source>
        <strain evidence="2 3">18x22-1</strain>
    </source>
</reference>
<dbReference type="RefSeq" id="WP_135251592.1">
    <property type="nucleotide sequence ID" value="NZ_SMLK01000010.1"/>
</dbReference>
<accession>A0A4Z0BE90</accession>
<comment type="caution">
    <text evidence="2">The sequence shown here is derived from an EMBL/GenBank/DDBJ whole genome shotgun (WGS) entry which is preliminary data.</text>
</comment>
<feature type="compositionally biased region" description="Basic and acidic residues" evidence="1">
    <location>
        <begin position="1"/>
        <end position="18"/>
    </location>
</feature>
<proteinExistence type="predicted"/>
<gene>
    <name evidence="2" type="ORF">EZ216_20165</name>
</gene>
<name>A0A4Z0BE90_9BURK</name>
<dbReference type="OrthoDB" id="8905728at2"/>
<sequence>MGKYRNDDPSSWFPDERAAVPPAVEDASDAAWAEWQACSTAMESRLSQLKLASARQTQQVLHRASQARSAEAFLATELQPHAVPQPTLVPAPALDACTVMRLAREGDRICPLPAVWRRLYGLLPAVHDGDVVLRAPLPLDSIEWPRATDFFRQRRLRDQVDWAAEHGGLAQVHAFLSQLPEGDWHHLGELRWPTLV</sequence>
<dbReference type="EMBL" id="SMLK01000010">
    <property type="protein sequence ID" value="TFY96699.1"/>
    <property type="molecule type" value="Genomic_DNA"/>
</dbReference>
<dbReference type="AlphaFoldDB" id="A0A4Z0BE90"/>